<dbReference type="Proteomes" id="UP000546031">
    <property type="component" value="Unassembled WGS sequence"/>
</dbReference>
<dbReference type="RefSeq" id="WP_176273924.1">
    <property type="nucleotide sequence ID" value="NZ_JABWTA010000001.1"/>
</dbReference>
<sequence length="89" mass="9130">MVSDKFDSSSDSLIAPSSYCFAIIPNDAQNLPVVTKALYVGSGGRVTLVPVDNTSPVTFVNVASGAILDVRVSQVRATGTDASDLVGLA</sequence>
<dbReference type="AlphaFoldDB" id="A0A850H989"/>
<keyword evidence="2" id="KW-1185">Reference proteome</keyword>
<evidence type="ECO:0000313" key="2">
    <source>
        <dbReference type="Proteomes" id="UP000546031"/>
    </source>
</evidence>
<name>A0A850H989_9SPHN</name>
<reference evidence="1 2" key="1">
    <citation type="submission" date="2020-06" db="EMBL/GenBank/DDBJ databases">
        <title>Altererythrobacter lutimaris sp. nov., a marine bacterium isolated from a tidal flat.</title>
        <authorList>
            <person name="Kim D."/>
            <person name="Yoo Y."/>
            <person name="Kim J.-J."/>
        </authorList>
    </citation>
    <scope>NUCLEOTIDE SEQUENCE [LARGE SCALE GENOMIC DNA]</scope>
    <source>
        <strain evidence="1 2">JGD-16</strain>
    </source>
</reference>
<protein>
    <submittedName>
        <fullName evidence="1">Uncharacterized protein</fullName>
    </submittedName>
</protein>
<evidence type="ECO:0000313" key="1">
    <source>
        <dbReference type="EMBL" id="NVE95727.1"/>
    </source>
</evidence>
<organism evidence="1 2">
    <name type="scientific">Altererythrobacter lutimaris</name>
    <dbReference type="NCBI Taxonomy" id="2743979"/>
    <lineage>
        <taxon>Bacteria</taxon>
        <taxon>Pseudomonadati</taxon>
        <taxon>Pseudomonadota</taxon>
        <taxon>Alphaproteobacteria</taxon>
        <taxon>Sphingomonadales</taxon>
        <taxon>Erythrobacteraceae</taxon>
        <taxon>Altererythrobacter</taxon>
    </lineage>
</organism>
<comment type="caution">
    <text evidence="1">The sequence shown here is derived from an EMBL/GenBank/DDBJ whole genome shotgun (WGS) entry which is preliminary data.</text>
</comment>
<gene>
    <name evidence="1" type="ORF">HUO12_12540</name>
</gene>
<dbReference type="EMBL" id="JABWTA010000001">
    <property type="protein sequence ID" value="NVE95727.1"/>
    <property type="molecule type" value="Genomic_DNA"/>
</dbReference>
<proteinExistence type="predicted"/>
<accession>A0A850H989</accession>